<feature type="signal peptide" evidence="1">
    <location>
        <begin position="1"/>
        <end position="20"/>
    </location>
</feature>
<proteinExistence type="predicted"/>
<accession>A0A151RVU7</accession>
<dbReference type="OMA" id="HAARMLY"/>
<dbReference type="EMBL" id="KQ483551">
    <property type="protein sequence ID" value="KYP46656.1"/>
    <property type="molecule type" value="Genomic_DNA"/>
</dbReference>
<gene>
    <name evidence="2" type="ORF">KK1_031753</name>
</gene>
<evidence type="ECO:0000313" key="3">
    <source>
        <dbReference type="Proteomes" id="UP000075243"/>
    </source>
</evidence>
<evidence type="ECO:0000313" key="2">
    <source>
        <dbReference type="EMBL" id="KYP46656.1"/>
    </source>
</evidence>
<protein>
    <submittedName>
        <fullName evidence="2">Uncharacterized protein</fullName>
    </submittedName>
</protein>
<name>A0A151RVU7_CAJCA</name>
<keyword evidence="1" id="KW-0732">Signal</keyword>
<reference evidence="2" key="1">
    <citation type="journal article" date="2012" name="Nat. Biotechnol.">
        <title>Draft genome sequence of pigeonpea (Cajanus cajan), an orphan legume crop of resource-poor farmers.</title>
        <authorList>
            <person name="Varshney R.K."/>
            <person name="Chen W."/>
            <person name="Li Y."/>
            <person name="Bharti A.K."/>
            <person name="Saxena R.K."/>
            <person name="Schlueter J.A."/>
            <person name="Donoghue M.T."/>
            <person name="Azam S."/>
            <person name="Fan G."/>
            <person name="Whaley A.M."/>
            <person name="Farmer A.D."/>
            <person name="Sheridan J."/>
            <person name="Iwata A."/>
            <person name="Tuteja R."/>
            <person name="Penmetsa R.V."/>
            <person name="Wu W."/>
            <person name="Upadhyaya H.D."/>
            <person name="Yang S.P."/>
            <person name="Shah T."/>
            <person name="Saxena K.B."/>
            <person name="Michael T."/>
            <person name="McCombie W.R."/>
            <person name="Yang B."/>
            <person name="Zhang G."/>
            <person name="Yang H."/>
            <person name="Wang J."/>
            <person name="Spillane C."/>
            <person name="Cook D.R."/>
            <person name="May G.D."/>
            <person name="Xu X."/>
            <person name="Jackson S.A."/>
        </authorList>
    </citation>
    <scope>NUCLEOTIDE SEQUENCE [LARGE SCALE GENOMIC DNA]</scope>
</reference>
<organism evidence="2 3">
    <name type="scientific">Cajanus cajan</name>
    <name type="common">Pigeon pea</name>
    <name type="synonym">Cajanus indicus</name>
    <dbReference type="NCBI Taxonomy" id="3821"/>
    <lineage>
        <taxon>Eukaryota</taxon>
        <taxon>Viridiplantae</taxon>
        <taxon>Streptophyta</taxon>
        <taxon>Embryophyta</taxon>
        <taxon>Tracheophyta</taxon>
        <taxon>Spermatophyta</taxon>
        <taxon>Magnoliopsida</taxon>
        <taxon>eudicotyledons</taxon>
        <taxon>Gunneridae</taxon>
        <taxon>Pentapetalae</taxon>
        <taxon>rosids</taxon>
        <taxon>fabids</taxon>
        <taxon>Fabales</taxon>
        <taxon>Fabaceae</taxon>
        <taxon>Papilionoideae</taxon>
        <taxon>50 kb inversion clade</taxon>
        <taxon>NPAAA clade</taxon>
        <taxon>indigoferoid/millettioid clade</taxon>
        <taxon>Phaseoleae</taxon>
        <taxon>Cajanus</taxon>
    </lineage>
</organism>
<keyword evidence="3" id="KW-1185">Reference proteome</keyword>
<dbReference type="Gramene" id="C.cajan_31279.t">
    <property type="protein sequence ID" value="C.cajan_31279.t.cds1"/>
    <property type="gene ID" value="C.cajan_31279"/>
</dbReference>
<evidence type="ECO:0000256" key="1">
    <source>
        <dbReference type="SAM" id="SignalP"/>
    </source>
</evidence>
<dbReference type="Proteomes" id="UP000075243">
    <property type="component" value="Unassembled WGS sequence"/>
</dbReference>
<sequence length="94" mass="10266">MKKGLSFVLLIILIHYYLIGTENCLIGNDLESEFSFGSHVDNILYDVSQSGIGNIANRNKIAVNCPSGASYRSCLPSKNGGGPNNRCGYYNRDC</sequence>
<dbReference type="AlphaFoldDB" id="A0A151RVU7"/>
<feature type="chain" id="PRO_5007588137" evidence="1">
    <location>
        <begin position="21"/>
        <end position="94"/>
    </location>
</feature>